<evidence type="ECO:0000313" key="3">
    <source>
        <dbReference type="Proteomes" id="UP000266723"/>
    </source>
</evidence>
<name>A0ABQ7AC86_BRACR</name>
<evidence type="ECO:0000256" key="1">
    <source>
        <dbReference type="SAM" id="MobiDB-lite"/>
    </source>
</evidence>
<gene>
    <name evidence="2" type="ORF">DY000_02054125</name>
</gene>
<proteinExistence type="predicted"/>
<dbReference type="EMBL" id="QGKV02002055">
    <property type="protein sequence ID" value="KAF3495205.1"/>
    <property type="molecule type" value="Genomic_DNA"/>
</dbReference>
<keyword evidence="3" id="KW-1185">Reference proteome</keyword>
<organism evidence="2 3">
    <name type="scientific">Brassica cretica</name>
    <name type="common">Mustard</name>
    <dbReference type="NCBI Taxonomy" id="69181"/>
    <lineage>
        <taxon>Eukaryota</taxon>
        <taxon>Viridiplantae</taxon>
        <taxon>Streptophyta</taxon>
        <taxon>Embryophyta</taxon>
        <taxon>Tracheophyta</taxon>
        <taxon>Spermatophyta</taxon>
        <taxon>Magnoliopsida</taxon>
        <taxon>eudicotyledons</taxon>
        <taxon>Gunneridae</taxon>
        <taxon>Pentapetalae</taxon>
        <taxon>rosids</taxon>
        <taxon>malvids</taxon>
        <taxon>Brassicales</taxon>
        <taxon>Brassicaceae</taxon>
        <taxon>Brassiceae</taxon>
        <taxon>Brassica</taxon>
    </lineage>
</organism>
<protein>
    <submittedName>
        <fullName evidence="2">Uncharacterized protein</fullName>
    </submittedName>
</protein>
<dbReference type="Proteomes" id="UP000266723">
    <property type="component" value="Unassembled WGS sequence"/>
</dbReference>
<reference evidence="2 3" key="1">
    <citation type="journal article" date="2020" name="BMC Genomics">
        <title>Intraspecific diversification of the crop wild relative Brassica cretica Lam. using demographic model selection.</title>
        <authorList>
            <person name="Kioukis A."/>
            <person name="Michalopoulou V.A."/>
            <person name="Briers L."/>
            <person name="Pirintsos S."/>
            <person name="Studholme D.J."/>
            <person name="Pavlidis P."/>
            <person name="Sarris P.F."/>
        </authorList>
    </citation>
    <scope>NUCLEOTIDE SEQUENCE [LARGE SCALE GENOMIC DNA]</scope>
    <source>
        <strain evidence="3">cv. PFS-1207/04</strain>
    </source>
</reference>
<comment type="caution">
    <text evidence="2">The sequence shown here is derived from an EMBL/GenBank/DDBJ whole genome shotgun (WGS) entry which is preliminary data.</text>
</comment>
<sequence length="62" mass="6645">MTLLPTPLSFSSSSSHLSSASSLSRLPYVVASVQSSSMTLNPTLTLRSLVQKLSRYLFTPLG</sequence>
<accession>A0ABQ7AC86</accession>
<evidence type="ECO:0000313" key="2">
    <source>
        <dbReference type="EMBL" id="KAF3495205.1"/>
    </source>
</evidence>
<feature type="region of interest" description="Disordered" evidence="1">
    <location>
        <begin position="1"/>
        <end position="22"/>
    </location>
</feature>